<dbReference type="GO" id="GO:0003700">
    <property type="term" value="F:DNA-binding transcription factor activity"/>
    <property type="evidence" value="ECO:0007669"/>
    <property type="project" value="TreeGrafter"/>
</dbReference>
<accession>A0A7K0DPG7</accession>
<dbReference type="Proteomes" id="UP000431401">
    <property type="component" value="Unassembled WGS sequence"/>
</dbReference>
<protein>
    <recommendedName>
        <fullName evidence="3">HTH tetR-type domain-containing protein</fullName>
    </recommendedName>
</protein>
<dbReference type="PANTHER" id="PTHR30055:SF235">
    <property type="entry name" value="TRANSCRIPTIONAL REGULATORY PROTEIN"/>
    <property type="match status" value="1"/>
</dbReference>
<dbReference type="PROSITE" id="PS50977">
    <property type="entry name" value="HTH_TETR_2"/>
    <property type="match status" value="1"/>
</dbReference>
<name>A0A7K0DPG7_9NOCA</name>
<evidence type="ECO:0000256" key="2">
    <source>
        <dbReference type="PROSITE-ProRule" id="PRU00335"/>
    </source>
</evidence>
<evidence type="ECO:0000256" key="1">
    <source>
        <dbReference type="ARBA" id="ARBA00023125"/>
    </source>
</evidence>
<organism evidence="4 5">
    <name type="scientific">Nocardia aurantia</name>
    <dbReference type="NCBI Taxonomy" id="2585199"/>
    <lineage>
        <taxon>Bacteria</taxon>
        <taxon>Bacillati</taxon>
        <taxon>Actinomycetota</taxon>
        <taxon>Actinomycetes</taxon>
        <taxon>Mycobacteriales</taxon>
        <taxon>Nocardiaceae</taxon>
        <taxon>Nocardia</taxon>
    </lineage>
</organism>
<feature type="domain" description="HTH tetR-type" evidence="3">
    <location>
        <begin position="13"/>
        <end position="73"/>
    </location>
</feature>
<evidence type="ECO:0000259" key="3">
    <source>
        <dbReference type="PROSITE" id="PS50977"/>
    </source>
</evidence>
<dbReference type="Gene3D" id="1.10.357.10">
    <property type="entry name" value="Tetracycline Repressor, domain 2"/>
    <property type="match status" value="1"/>
</dbReference>
<dbReference type="GO" id="GO:0000976">
    <property type="term" value="F:transcription cis-regulatory region binding"/>
    <property type="evidence" value="ECO:0007669"/>
    <property type="project" value="TreeGrafter"/>
</dbReference>
<keyword evidence="5" id="KW-1185">Reference proteome</keyword>
<dbReference type="RefSeq" id="WP_153342804.1">
    <property type="nucleotide sequence ID" value="NZ_WEGI01000006.1"/>
</dbReference>
<reference evidence="4 5" key="1">
    <citation type="submission" date="2019-10" db="EMBL/GenBank/DDBJ databases">
        <title>Nocardia macrotermitis sp. nov. and Nocardia aurantia sp. nov., isolated from the gut of fungus growing-termite Macrotermes natalensis.</title>
        <authorList>
            <person name="Benndorf R."/>
            <person name="Schwitalla J."/>
            <person name="Martin K."/>
            <person name="De Beer W."/>
            <person name="Kaster A.-K."/>
            <person name="Vollmers J."/>
            <person name="Poulsen M."/>
            <person name="Beemelmanns C."/>
        </authorList>
    </citation>
    <scope>NUCLEOTIDE SEQUENCE [LARGE SCALE GENOMIC DNA]</scope>
    <source>
        <strain evidence="4 5">RB56</strain>
    </source>
</reference>
<gene>
    <name evidence="4" type="ORF">NRB56_32020</name>
</gene>
<dbReference type="OrthoDB" id="3474596at2"/>
<proteinExistence type="predicted"/>
<feature type="DNA-binding region" description="H-T-H motif" evidence="2">
    <location>
        <begin position="36"/>
        <end position="55"/>
    </location>
</feature>
<evidence type="ECO:0000313" key="5">
    <source>
        <dbReference type="Proteomes" id="UP000431401"/>
    </source>
</evidence>
<keyword evidence="1 2" id="KW-0238">DNA-binding</keyword>
<dbReference type="SUPFAM" id="SSF46689">
    <property type="entry name" value="Homeodomain-like"/>
    <property type="match status" value="1"/>
</dbReference>
<dbReference type="Pfam" id="PF00440">
    <property type="entry name" value="TetR_N"/>
    <property type="match status" value="1"/>
</dbReference>
<dbReference type="EMBL" id="WEGI01000006">
    <property type="protein sequence ID" value="MQY27619.1"/>
    <property type="molecule type" value="Genomic_DNA"/>
</dbReference>
<dbReference type="AlphaFoldDB" id="A0A7K0DPG7"/>
<dbReference type="InterPro" id="IPR001647">
    <property type="entry name" value="HTH_TetR"/>
</dbReference>
<dbReference type="InterPro" id="IPR009057">
    <property type="entry name" value="Homeodomain-like_sf"/>
</dbReference>
<sequence>MSTPRKRRREGDTETRDQLIAATADIMLEEGYAAATSRRVAAKAGVNPALVYYYFPTMDDLFLAVFRRGAEANLERQRKALASDNPMRALWEVATDPHGTAMLMEFMALSNHRKDIRAEFATYAQRYRESQIAALTVIMRGHGVDLDALPPTLLSVMISSLGATLVNEATLGIDLGHRDLVEFAEDFVRVFEGVPWSRTGGLPAGSRAIGAESEPAAG</sequence>
<evidence type="ECO:0000313" key="4">
    <source>
        <dbReference type="EMBL" id="MQY27619.1"/>
    </source>
</evidence>
<dbReference type="PANTHER" id="PTHR30055">
    <property type="entry name" value="HTH-TYPE TRANSCRIPTIONAL REGULATOR RUTR"/>
    <property type="match status" value="1"/>
</dbReference>
<dbReference type="InterPro" id="IPR050109">
    <property type="entry name" value="HTH-type_TetR-like_transc_reg"/>
</dbReference>
<dbReference type="PRINTS" id="PR00455">
    <property type="entry name" value="HTHTETR"/>
</dbReference>
<comment type="caution">
    <text evidence="4">The sequence shown here is derived from an EMBL/GenBank/DDBJ whole genome shotgun (WGS) entry which is preliminary data.</text>
</comment>